<organism evidence="1 2">
    <name type="scientific">Ameca splendens</name>
    <dbReference type="NCBI Taxonomy" id="208324"/>
    <lineage>
        <taxon>Eukaryota</taxon>
        <taxon>Metazoa</taxon>
        <taxon>Chordata</taxon>
        <taxon>Craniata</taxon>
        <taxon>Vertebrata</taxon>
        <taxon>Euteleostomi</taxon>
        <taxon>Actinopterygii</taxon>
        <taxon>Neopterygii</taxon>
        <taxon>Teleostei</taxon>
        <taxon>Neoteleostei</taxon>
        <taxon>Acanthomorphata</taxon>
        <taxon>Ovalentaria</taxon>
        <taxon>Atherinomorphae</taxon>
        <taxon>Cyprinodontiformes</taxon>
        <taxon>Goodeidae</taxon>
        <taxon>Ameca</taxon>
    </lineage>
</organism>
<evidence type="ECO:0000313" key="2">
    <source>
        <dbReference type="Proteomes" id="UP001469553"/>
    </source>
</evidence>
<accession>A0ABV0Y1I8</accession>
<name>A0ABV0Y1I8_9TELE</name>
<comment type="caution">
    <text evidence="1">The sequence shown here is derived from an EMBL/GenBank/DDBJ whole genome shotgun (WGS) entry which is preliminary data.</text>
</comment>
<keyword evidence="2" id="KW-1185">Reference proteome</keyword>
<protein>
    <submittedName>
        <fullName evidence="1">Uncharacterized protein</fullName>
    </submittedName>
</protein>
<dbReference type="Proteomes" id="UP001469553">
    <property type="component" value="Unassembled WGS sequence"/>
</dbReference>
<proteinExistence type="predicted"/>
<reference evidence="1 2" key="1">
    <citation type="submission" date="2021-06" db="EMBL/GenBank/DDBJ databases">
        <authorList>
            <person name="Palmer J.M."/>
        </authorList>
    </citation>
    <scope>NUCLEOTIDE SEQUENCE [LARGE SCALE GENOMIC DNA]</scope>
    <source>
        <strain evidence="1 2">AS_MEX2019</strain>
        <tissue evidence="1">Muscle</tissue>
    </source>
</reference>
<sequence length="102" mass="11513">MRSACVDQRHLCGISKHCHKDIRIKGTPSKASKSLPTKLLFNFLLKADMLCSVDFDNVVSYDVSNPPCWSKDAQLTDYETLLEHRHCGWCCMATGWAGLGYF</sequence>
<gene>
    <name evidence="1" type="ORF">AMECASPLE_014533</name>
</gene>
<dbReference type="EMBL" id="JAHRIP010019801">
    <property type="protein sequence ID" value="MEQ2287622.1"/>
    <property type="molecule type" value="Genomic_DNA"/>
</dbReference>
<evidence type="ECO:0000313" key="1">
    <source>
        <dbReference type="EMBL" id="MEQ2287622.1"/>
    </source>
</evidence>